<proteinExistence type="predicted"/>
<evidence type="ECO:0000313" key="2">
    <source>
        <dbReference type="Proteomes" id="UP001364695"/>
    </source>
</evidence>
<name>A0ACC6P4K7_9BURK</name>
<sequence length="193" mass="21651">MTPHPTSPLPFEERPSRSDRKRQAQDLQVLGGKLAALPASRLKVMAVPDRLQGALDELARTRSFEGRRRQLQYIGKVMTLLDEADIEALRHGVEQFELGLAHDSLRLHQAELWRERLLRDDNALPLWLEEHPGTDVQHLRSLIRSARQQAAATPDAAPPGTADRKGHTPRHGKAYRELFALVRDQLGSSSSGD</sequence>
<keyword evidence="2" id="KW-1185">Reference proteome</keyword>
<evidence type="ECO:0000313" key="1">
    <source>
        <dbReference type="EMBL" id="MEJ7139115.1"/>
    </source>
</evidence>
<dbReference type="Proteomes" id="UP001364695">
    <property type="component" value="Unassembled WGS sequence"/>
</dbReference>
<gene>
    <name evidence="1" type="primary">yjgA</name>
    <name evidence="1" type="ORF">RV045_11850</name>
</gene>
<accession>A0ACC6P4K7</accession>
<dbReference type="EMBL" id="JAWDIE010000020">
    <property type="protein sequence ID" value="MEJ7139115.1"/>
    <property type="molecule type" value="Genomic_DNA"/>
</dbReference>
<organism evidence="1 2">
    <name type="scientific">Amphibiibacter pelophylacis</name>
    <dbReference type="NCBI Taxonomy" id="1799477"/>
    <lineage>
        <taxon>Bacteria</taxon>
        <taxon>Pseudomonadati</taxon>
        <taxon>Pseudomonadota</taxon>
        <taxon>Betaproteobacteria</taxon>
        <taxon>Burkholderiales</taxon>
        <taxon>Sphaerotilaceae</taxon>
        <taxon>Amphibiibacter</taxon>
    </lineage>
</organism>
<reference evidence="1" key="1">
    <citation type="submission" date="2023-10" db="EMBL/GenBank/DDBJ databases">
        <title>Amphibacter perezi, gen. nov., sp. nov. a novel taxa of the family Comamonadaceae, class Betaproteobacteria isolated from the skin microbiota of Pelophylax perezi from different populations.</title>
        <authorList>
            <person name="Costa S."/>
            <person name="Proenca D.N."/>
            <person name="Lopes I."/>
            <person name="Morais P.V."/>
        </authorList>
    </citation>
    <scope>NUCLEOTIDE SEQUENCE</scope>
    <source>
        <strain evidence="1">SL12-8</strain>
    </source>
</reference>
<protein>
    <submittedName>
        <fullName evidence="1">Ribosome biogenesis factor YjgA</fullName>
    </submittedName>
</protein>
<comment type="caution">
    <text evidence="1">The sequence shown here is derived from an EMBL/GenBank/DDBJ whole genome shotgun (WGS) entry which is preliminary data.</text>
</comment>